<keyword evidence="2" id="KW-1185">Reference proteome</keyword>
<protein>
    <submittedName>
        <fullName evidence="1">Uncharacterized protein</fullName>
    </submittedName>
</protein>
<name>A0A1V2HZE9_9ACTN</name>
<dbReference type="Proteomes" id="UP000188929">
    <property type="component" value="Unassembled WGS sequence"/>
</dbReference>
<organism evidence="1 2">
    <name type="scientific">Pseudofrankia asymbiotica</name>
    <dbReference type="NCBI Taxonomy" id="1834516"/>
    <lineage>
        <taxon>Bacteria</taxon>
        <taxon>Bacillati</taxon>
        <taxon>Actinomycetota</taxon>
        <taxon>Actinomycetes</taxon>
        <taxon>Frankiales</taxon>
        <taxon>Frankiaceae</taxon>
        <taxon>Pseudofrankia</taxon>
    </lineage>
</organism>
<proteinExistence type="predicted"/>
<gene>
    <name evidence="1" type="ORF">BL253_36675</name>
</gene>
<comment type="caution">
    <text evidence="1">The sequence shown here is derived from an EMBL/GenBank/DDBJ whole genome shotgun (WGS) entry which is preliminary data.</text>
</comment>
<sequence>MAGGGMSRVPPRKKTAGAVATVKVSPGMTAAELSEQVERLSAGAVFLGGFGDAGVVLAFGPADGSVSDRDLLAAVVGSLAPEDFATGRGR</sequence>
<dbReference type="STRING" id="1834516.BL253_36675"/>
<accession>A0A1V2HZE9</accession>
<evidence type="ECO:0000313" key="1">
    <source>
        <dbReference type="EMBL" id="ONH22119.1"/>
    </source>
</evidence>
<dbReference type="AlphaFoldDB" id="A0A1V2HZE9"/>
<evidence type="ECO:0000313" key="2">
    <source>
        <dbReference type="Proteomes" id="UP000188929"/>
    </source>
</evidence>
<dbReference type="EMBL" id="MOMC01000120">
    <property type="protein sequence ID" value="ONH22119.1"/>
    <property type="molecule type" value="Genomic_DNA"/>
</dbReference>
<reference evidence="2" key="1">
    <citation type="submission" date="2016-10" db="EMBL/GenBank/DDBJ databases">
        <title>Frankia sp. NRRL B-16386 Genome sequencing.</title>
        <authorList>
            <person name="Ghodhbane-Gtari F."/>
            <person name="Swanson E."/>
            <person name="Gueddou A."/>
            <person name="Hezbri K."/>
            <person name="Ktari K."/>
            <person name="Nouioui I."/>
            <person name="Morris K."/>
            <person name="Simpson S."/>
            <person name="Abebe-Akele F."/>
            <person name="Thomas K."/>
            <person name="Gtari M."/>
            <person name="Tisa L.S."/>
        </authorList>
    </citation>
    <scope>NUCLEOTIDE SEQUENCE [LARGE SCALE GENOMIC DNA]</scope>
    <source>
        <strain evidence="2">NRRL B-16386</strain>
    </source>
</reference>